<feature type="region of interest" description="Disordered" evidence="7">
    <location>
        <begin position="391"/>
        <end position="480"/>
    </location>
</feature>
<dbReference type="Pfam" id="PF12783">
    <property type="entry name" value="Sec7-like_HUS"/>
    <property type="match status" value="1"/>
</dbReference>
<dbReference type="EMBL" id="CAXHTA020000019">
    <property type="protein sequence ID" value="CAL5228936.1"/>
    <property type="molecule type" value="Genomic_DNA"/>
</dbReference>
<name>A0ABP1G9M5_9CHLO</name>
<dbReference type="Pfam" id="PF16206">
    <property type="entry name" value="Mon2_C"/>
    <property type="match status" value="1"/>
</dbReference>
<dbReference type="Gene3D" id="1.10.1000.11">
    <property type="entry name" value="Arf Nucleotide-binding Site Opener,domain 2"/>
    <property type="match status" value="1"/>
</dbReference>
<feature type="compositionally biased region" description="Basic and acidic residues" evidence="7">
    <location>
        <begin position="41"/>
        <end position="50"/>
    </location>
</feature>
<feature type="compositionally biased region" description="Low complexity" evidence="7">
    <location>
        <begin position="420"/>
        <end position="430"/>
    </location>
</feature>
<dbReference type="PROSITE" id="PS50190">
    <property type="entry name" value="SEC7"/>
    <property type="match status" value="1"/>
</dbReference>
<keyword evidence="6" id="KW-0472">Membrane</keyword>
<dbReference type="InterPro" id="IPR015403">
    <property type="entry name" value="Mon2/Sec7/BIG1-like_HDS"/>
</dbReference>
<feature type="region of interest" description="Disordered" evidence="7">
    <location>
        <begin position="761"/>
        <end position="804"/>
    </location>
</feature>
<sequence length="2099" mass="227801">MAQTAAELAGPCLEKICEIASGRKYTKLRHEAKDLLSNLEEALRPVEPKDAQQAAPEPASESADAGDAKDPAAQQQSSSEAVQEGSAAAKEASESAAPEATDAGAAEGAEEKPKLDVQSAPSAAEKLEQEIAATAQQVKNEEAAKPSSAPQQRAPDAEVSTSYKGTIRYKHAQSLLGILRMAVETRRTALVDLSLDLIQKLIAHSHLAGSVYNISHKRDPAAGRSGRKRPSDEDDLGDQGDHLEGDQMPPQAQAIELLCRCDDIPDDGVELRVLKGLLTAATSSATHLHGQALLLTVRTCYNIFLMSRSTVNQTTAKATLTQMLNCVFQRMESDSEVVHIQPIMVADMLGGPAPETETTFVQNFLHEVVSTVDPFGYYSEGIQQGLDDAFRPRLHTDSSPSPRPNTAPRPSMSHPPEGPPAGSRPASAPAPQSPAPPAAAEIASLPQEPAMSPTGMAQPAPAEPMENGSAAEHSEEQAAAEALPAGLPRVQTEGAAFSTPEMDQLSSPHLMAGIKGQSKDISAVLAKDAFLVFRALCKLSTRSSESSTGADPTAIRGKVLALELLKVLLENSGEVFQGSEKFTGAIKQYLCLSLLKNAASNISAAQTLTCSIFYTLLVKFRHALKAEVGVFFPMILLKAIEPPTPNTASTPASGNQAPQPTVDLAQRSIALKCLSGACENGQLLVDIFVNYDCDLEGANLFERLILALVRTAQAAPSSADSPATAGDEAHLRLLALQCLVSTLRSLVEWFMLCTPVAVVNDTPSAPDNNLRPDWGKLTSSTGQATEEDDGQQPEGEVEVPMPESPTALRRQSTMAALQAAGINDRLMSAANLDPEMQAALGSGDSTREAQLLETWKAYKKGFQQGIALFNLKPKKGIAYLQEQGMLAREPEEVARFLAKTQGLNKTMIGEYLGEREDTCLRVMHAYVDAMDFSGAAFDQAIRTFLSGFRLPGEAQKIDRLMEKFAERFVSCNPDAFKSADVGYVLAYSVILLNTDAHNPQVKNKMTKQDFLKNNRGIDDGSDLPVDYMSALYDRIINNEIKMKDGDAESLVAAGASKGGSWMDTILNLIPGRRAAASSEPSEEAIKRTHDTLREKAKGATFFEATEGETVRPMLDVAWAPMLGAFSVLFEEFQEGTTANLCLAGLVAAVRVTSLLSMDMLRNTFVTTVARFTQLHAPASMALKNAQAFRALLVIADENGNHLGNVWQEVLRCVSRWELLQQIASGGPTDAHLFAPAAELVTAVKRRNFFSRAPREANGKMADSFTSIHDAPLHYSGRSHGRDAAADGVPPENVLQEIDNQELNRMFIRSGLLDSNAIVDFVRALSQVAQEELRPIAAPRVYSLTKIVEISHFNMSRIRLVWNRIWAVLSDFFVEVGCHKNLQVAMYSVDSLRQLATKFLERDELANYSFQNDFLKPFVIVMRLSRALEIRELIIRCVSQMVLARVSNVKSGWKSMFMVFTTAANDESPMIVRLAFDTVEKIVREHFDYITETEVTTFTDCVNCLIAFTNNPHSLDVSLNAIAFLRFCAMKLAEGAIGDVEMIPEGQGSLPDLNAFRIRPTAHEQDPYTVSASTSRRVTFEGLPAPAADAEVDRRDDEAEDTLTAAVTSLEAESRGGKGLQFSDKDEHMYFWFPLLAGLSELTFDPRPDIRYSALEVLFDTLKYHGASFTAPFWARVFDSVLLPIFDHVRAEVTDTTTFTADKRRAEVDAWLYETCTQCLQHMVDIVALFYKPVAPILPRIFDLLSNFIRRPHQSLASVGVAALVRLIVAAGDRMSTSVWVEAITALHNCAAETCPAVPELVSSLSRGRLSTAEEDSSEAADGSGMPGISAAAEGSPWEAKSPGDSPRSRTPLHLDSMPGDRRQERLLLQAKMERLVTLAQGSGARRLAEVRCRAAIQLLLVQASGEIYAAHSQRLPQAGAILMLDALADMAQHARNVDADLDMRRLLAAAQVESKVPDGKVLADPPLLRLEGEACHAYLSMLLHLNTAASEPLQKAADVEKRLIQLCIANLRCFQDTDTDASMEAGSALAGAVEEAMARAPLVVATLKALGSLSNDAFRRYLLEVFPLLTGLIGCIWAPPEVQRVLSDLFARRIGPMLG</sequence>
<evidence type="ECO:0000259" key="8">
    <source>
        <dbReference type="PROSITE" id="PS50190"/>
    </source>
</evidence>
<dbReference type="PANTHER" id="PTHR10663">
    <property type="entry name" value="GUANYL-NUCLEOTIDE EXCHANGE FACTOR"/>
    <property type="match status" value="1"/>
</dbReference>
<feature type="region of interest" description="Disordered" evidence="7">
    <location>
        <begin position="138"/>
        <end position="161"/>
    </location>
</feature>
<keyword evidence="3" id="KW-0813">Transport</keyword>
<evidence type="ECO:0000256" key="5">
    <source>
        <dbReference type="ARBA" id="ARBA00022927"/>
    </source>
</evidence>
<dbReference type="InterPro" id="IPR032817">
    <property type="entry name" value="Mon2_C"/>
</dbReference>
<feature type="region of interest" description="Disordered" evidence="7">
    <location>
        <begin position="1811"/>
        <end position="1859"/>
    </location>
</feature>
<feature type="region of interest" description="Disordered" evidence="7">
    <location>
        <begin position="39"/>
        <end position="124"/>
    </location>
</feature>
<feature type="compositionally biased region" description="Low complexity" evidence="7">
    <location>
        <begin position="72"/>
        <end position="107"/>
    </location>
</feature>
<gene>
    <name evidence="9" type="primary">g12165</name>
    <name evidence="9" type="ORF">VP750_LOCUS10842</name>
</gene>
<feature type="region of interest" description="Disordered" evidence="7">
    <location>
        <begin position="217"/>
        <end position="247"/>
    </location>
</feature>
<feature type="domain" description="SEC7" evidence="8">
    <location>
        <begin position="851"/>
        <end position="1038"/>
    </location>
</feature>
<keyword evidence="10" id="KW-1185">Reference proteome</keyword>
<dbReference type="Pfam" id="PF09324">
    <property type="entry name" value="Sec7-like_HDS"/>
    <property type="match status" value="1"/>
</dbReference>
<dbReference type="PANTHER" id="PTHR10663:SF375">
    <property type="entry name" value="LD29171P"/>
    <property type="match status" value="1"/>
</dbReference>
<dbReference type="Pfam" id="PF16213">
    <property type="entry name" value="DCB"/>
    <property type="match status" value="1"/>
</dbReference>
<evidence type="ECO:0000256" key="4">
    <source>
        <dbReference type="ARBA" id="ARBA00022490"/>
    </source>
</evidence>
<comment type="subcellular location">
    <subcellularLocation>
        <location evidence="2">Cytoplasm</location>
        <location evidence="2">Cytosol</location>
    </subcellularLocation>
    <subcellularLocation>
        <location evidence="1">Membrane</location>
    </subcellularLocation>
</comment>
<dbReference type="CDD" id="cd00171">
    <property type="entry name" value="Sec7"/>
    <property type="match status" value="1"/>
</dbReference>
<proteinExistence type="predicted"/>
<dbReference type="InterPro" id="IPR032691">
    <property type="entry name" value="Mon2/Sec7/BIG1-like_HUS"/>
</dbReference>
<dbReference type="InterPro" id="IPR016024">
    <property type="entry name" value="ARM-type_fold"/>
</dbReference>
<dbReference type="InterPro" id="IPR000904">
    <property type="entry name" value="Sec7_dom"/>
</dbReference>
<evidence type="ECO:0000256" key="2">
    <source>
        <dbReference type="ARBA" id="ARBA00004514"/>
    </source>
</evidence>
<feature type="compositionally biased region" description="Acidic residues" evidence="7">
    <location>
        <begin position="785"/>
        <end position="797"/>
    </location>
</feature>
<dbReference type="Gene3D" id="1.10.220.20">
    <property type="match status" value="1"/>
</dbReference>
<dbReference type="InterPro" id="IPR046455">
    <property type="entry name" value="Sec7/BIG1-like_C"/>
</dbReference>
<evidence type="ECO:0000313" key="10">
    <source>
        <dbReference type="Proteomes" id="UP001497392"/>
    </source>
</evidence>
<organism evidence="9 10">
    <name type="scientific">Coccomyxa viridis</name>
    <dbReference type="NCBI Taxonomy" id="1274662"/>
    <lineage>
        <taxon>Eukaryota</taxon>
        <taxon>Viridiplantae</taxon>
        <taxon>Chlorophyta</taxon>
        <taxon>core chlorophytes</taxon>
        <taxon>Trebouxiophyceae</taxon>
        <taxon>Trebouxiophyceae incertae sedis</taxon>
        <taxon>Coccomyxaceae</taxon>
        <taxon>Coccomyxa</taxon>
    </lineage>
</organism>
<feature type="compositionally biased region" description="Low complexity" evidence="7">
    <location>
        <begin position="51"/>
        <end position="65"/>
    </location>
</feature>
<comment type="caution">
    <text evidence="9">The sequence shown here is derived from an EMBL/GenBank/DDBJ whole genome shotgun (WGS) entry which is preliminary data.</text>
</comment>
<dbReference type="InterPro" id="IPR032629">
    <property type="entry name" value="DCB_dom"/>
</dbReference>
<evidence type="ECO:0000313" key="9">
    <source>
        <dbReference type="EMBL" id="CAL5228936.1"/>
    </source>
</evidence>
<accession>A0ABP1G9M5</accession>
<dbReference type="SUPFAM" id="SSF48371">
    <property type="entry name" value="ARM repeat"/>
    <property type="match status" value="1"/>
</dbReference>
<dbReference type="InterPro" id="IPR023394">
    <property type="entry name" value="Sec7_C_sf"/>
</dbReference>
<dbReference type="Proteomes" id="UP001497392">
    <property type="component" value="Unassembled WGS sequence"/>
</dbReference>
<dbReference type="SUPFAM" id="SSF48425">
    <property type="entry name" value="Sec7 domain"/>
    <property type="match status" value="1"/>
</dbReference>
<keyword evidence="5" id="KW-0653">Protein transport</keyword>
<dbReference type="SMART" id="SM00222">
    <property type="entry name" value="Sec7"/>
    <property type="match status" value="1"/>
</dbReference>
<protein>
    <submittedName>
        <fullName evidence="9">G12165 protein</fullName>
    </submittedName>
</protein>
<evidence type="ECO:0000256" key="1">
    <source>
        <dbReference type="ARBA" id="ARBA00004370"/>
    </source>
</evidence>
<dbReference type="Pfam" id="PF20252">
    <property type="entry name" value="BIG2_C"/>
    <property type="match status" value="1"/>
</dbReference>
<keyword evidence="4" id="KW-0963">Cytoplasm</keyword>
<evidence type="ECO:0000256" key="6">
    <source>
        <dbReference type="ARBA" id="ARBA00023136"/>
    </source>
</evidence>
<reference evidence="9 10" key="1">
    <citation type="submission" date="2024-06" db="EMBL/GenBank/DDBJ databases">
        <authorList>
            <person name="Kraege A."/>
            <person name="Thomma B."/>
        </authorList>
    </citation>
    <scope>NUCLEOTIDE SEQUENCE [LARGE SCALE GENOMIC DNA]</scope>
</reference>
<evidence type="ECO:0000256" key="3">
    <source>
        <dbReference type="ARBA" id="ARBA00022448"/>
    </source>
</evidence>
<evidence type="ECO:0000256" key="7">
    <source>
        <dbReference type="SAM" id="MobiDB-lite"/>
    </source>
</evidence>
<dbReference type="Pfam" id="PF01369">
    <property type="entry name" value="Sec7"/>
    <property type="match status" value="1"/>
</dbReference>
<dbReference type="InterPro" id="IPR035999">
    <property type="entry name" value="Sec7_dom_sf"/>
</dbReference>